<dbReference type="Proteomes" id="UP000002197">
    <property type="component" value="Chromosome"/>
</dbReference>
<organism evidence="1 2">
    <name type="scientific">Bacteroides fragilis (strain YCH46)</name>
    <dbReference type="NCBI Taxonomy" id="295405"/>
    <lineage>
        <taxon>Bacteria</taxon>
        <taxon>Pseudomonadati</taxon>
        <taxon>Bacteroidota</taxon>
        <taxon>Bacteroidia</taxon>
        <taxon>Bacteroidales</taxon>
        <taxon>Bacteroidaceae</taxon>
        <taxon>Bacteroides</taxon>
    </lineage>
</organism>
<evidence type="ECO:0000313" key="1">
    <source>
        <dbReference type="EMBL" id="BAD48982.1"/>
    </source>
</evidence>
<dbReference type="KEGG" id="bfr:BF2235"/>
<proteinExistence type="predicted"/>
<dbReference type="AlphaFoldDB" id="Q64U47"/>
<sequence length="58" mass="6726">MNLVHYLQGSRETFPNNLLHAVCHVRCKLFHHIAQFYVNEQFSFTSAISSIQNGILCF</sequence>
<dbReference type="STRING" id="295405.BF2235"/>
<gene>
    <name evidence="1" type="ordered locus">BF2235</name>
</gene>
<name>Q64U47_BACFR</name>
<reference evidence="1 2" key="1">
    <citation type="journal article" date="2004" name="Proc. Natl. Acad. Sci. U.S.A.">
        <title>Genomic analysis of Bacteroides fragilis reveals extensive DNA inversions regulating cell surface adaptation.</title>
        <authorList>
            <person name="Kuwahara T."/>
            <person name="Yamashita A."/>
            <person name="Hirakawa H."/>
            <person name="Nakayama H."/>
            <person name="Toh H."/>
            <person name="Okada N."/>
            <person name="Kuhara S."/>
            <person name="Hattori M."/>
            <person name="Hayashi T."/>
            <person name="Ohnishi Y."/>
        </authorList>
    </citation>
    <scope>NUCLEOTIDE SEQUENCE [LARGE SCALE GENOMIC DNA]</scope>
    <source>
        <strain evidence="1 2">YCH46</strain>
    </source>
</reference>
<protein>
    <submittedName>
        <fullName evidence="1">Uncharacterized protein</fullName>
    </submittedName>
</protein>
<dbReference type="HOGENOM" id="CLU_2969779_0_0_10"/>
<accession>Q64U47</accession>
<evidence type="ECO:0000313" key="2">
    <source>
        <dbReference type="Proteomes" id="UP000002197"/>
    </source>
</evidence>
<dbReference type="EMBL" id="AP006841">
    <property type="protein sequence ID" value="BAD48982.1"/>
    <property type="molecule type" value="Genomic_DNA"/>
</dbReference>